<keyword evidence="1" id="KW-0285">Flavoprotein</keyword>
<dbReference type="AlphaFoldDB" id="A0A081BUZ0"/>
<keyword evidence="2" id="KW-0288">FMN</keyword>
<gene>
    <name evidence="4" type="ORF">U27_03107</name>
</gene>
<protein>
    <submittedName>
        <fullName evidence="4">Iron-sulfur flavoprotein</fullName>
    </submittedName>
</protein>
<dbReference type="Proteomes" id="UP000030661">
    <property type="component" value="Unassembled WGS sequence"/>
</dbReference>
<evidence type="ECO:0000256" key="1">
    <source>
        <dbReference type="ARBA" id="ARBA00022630"/>
    </source>
</evidence>
<evidence type="ECO:0000313" key="4">
    <source>
        <dbReference type="EMBL" id="GAK56145.1"/>
    </source>
</evidence>
<keyword evidence="5" id="KW-1185">Reference proteome</keyword>
<dbReference type="PANTHER" id="PTHR43278">
    <property type="entry name" value="NAD(P)H-DEPENDENT FMN-CONTAINING OXIDOREDUCTASE YWQN-RELATED"/>
    <property type="match status" value="1"/>
</dbReference>
<dbReference type="EMBL" id="DF820464">
    <property type="protein sequence ID" value="GAK56145.1"/>
    <property type="molecule type" value="Genomic_DNA"/>
</dbReference>
<dbReference type="eggNOG" id="COG0655">
    <property type="taxonomic scope" value="Bacteria"/>
</dbReference>
<organism evidence="4 5">
    <name type="scientific">Vecturithrix granuli</name>
    <dbReference type="NCBI Taxonomy" id="1499967"/>
    <lineage>
        <taxon>Bacteria</taxon>
        <taxon>Candidatus Moduliflexota</taxon>
        <taxon>Candidatus Vecturitrichia</taxon>
        <taxon>Candidatus Vecturitrichales</taxon>
        <taxon>Candidatus Vecturitrichaceae</taxon>
        <taxon>Candidatus Vecturithrix</taxon>
    </lineage>
</organism>
<evidence type="ECO:0000313" key="5">
    <source>
        <dbReference type="Proteomes" id="UP000030661"/>
    </source>
</evidence>
<dbReference type="Pfam" id="PF03358">
    <property type="entry name" value="FMN_red"/>
    <property type="match status" value="1"/>
</dbReference>
<evidence type="ECO:0000259" key="3">
    <source>
        <dbReference type="Pfam" id="PF03358"/>
    </source>
</evidence>
<proteinExistence type="predicted"/>
<name>A0A081BUZ0_VECG1</name>
<dbReference type="Gene3D" id="3.40.50.360">
    <property type="match status" value="1"/>
</dbReference>
<sequence length="183" mass="20507">MKKVLGILGSPRKHGNTHLLIAKVLEGAREKGAQAELVTLDALQIHECNGCHACWREKECSKQDDMNTLYPKIAESDVLIFGTPVYWYAPTALMKAFIDRFVYFNCPANRGKIQGKSAVLVIPFEEDDPEMVAPLLTFFDKCFQYLQVQCVAKLIAPGVTKKGEVRDRPEYLAEAFQIGQSLV</sequence>
<dbReference type="HOGENOM" id="CLU_050993_4_2_0"/>
<dbReference type="STRING" id="1499967.U27_03107"/>
<dbReference type="InterPro" id="IPR051796">
    <property type="entry name" value="ISF_SsuE-like"/>
</dbReference>
<dbReference type="InterPro" id="IPR029039">
    <property type="entry name" value="Flavoprotein-like_sf"/>
</dbReference>
<feature type="domain" description="NADPH-dependent FMN reductase-like" evidence="3">
    <location>
        <begin position="3"/>
        <end position="121"/>
    </location>
</feature>
<dbReference type="PANTHER" id="PTHR43278:SF2">
    <property type="entry name" value="IRON-SULFUR FLAVOPROTEIN"/>
    <property type="match status" value="1"/>
</dbReference>
<reference evidence="4 5" key="1">
    <citation type="journal article" date="2015" name="PeerJ">
        <title>First genomic representation of candidate bacterial phylum KSB3 points to enhanced environmental sensing as a trigger of wastewater bulking.</title>
        <authorList>
            <person name="Sekiguchi Y."/>
            <person name="Ohashi A."/>
            <person name="Parks D.H."/>
            <person name="Yamauchi T."/>
            <person name="Tyson G.W."/>
            <person name="Hugenholtz P."/>
        </authorList>
    </citation>
    <scope>NUCLEOTIDE SEQUENCE [LARGE SCALE GENOMIC DNA]</scope>
</reference>
<dbReference type="GO" id="GO:0016491">
    <property type="term" value="F:oxidoreductase activity"/>
    <property type="evidence" value="ECO:0007669"/>
    <property type="project" value="InterPro"/>
</dbReference>
<dbReference type="SUPFAM" id="SSF52218">
    <property type="entry name" value="Flavoproteins"/>
    <property type="match status" value="1"/>
</dbReference>
<evidence type="ECO:0000256" key="2">
    <source>
        <dbReference type="ARBA" id="ARBA00022643"/>
    </source>
</evidence>
<dbReference type="InterPro" id="IPR005025">
    <property type="entry name" value="FMN_Rdtase-like_dom"/>
</dbReference>
<accession>A0A081BUZ0</accession>